<evidence type="ECO:0000313" key="2">
    <source>
        <dbReference type="EMBL" id="POW13565.1"/>
    </source>
</evidence>
<evidence type="ECO:0000256" key="1">
    <source>
        <dbReference type="SAM" id="MobiDB-lite"/>
    </source>
</evidence>
<reference evidence="2 3" key="1">
    <citation type="submission" date="2017-12" db="EMBL/GenBank/DDBJ databases">
        <title>Gene loss provides genomic basis for host adaptation in cereal stripe rust fungi.</title>
        <authorList>
            <person name="Xia C."/>
        </authorList>
    </citation>
    <scope>NUCLEOTIDE SEQUENCE [LARGE SCALE GENOMIC DNA]</scope>
    <source>
        <strain evidence="2 3">93TX-2</strain>
    </source>
</reference>
<keyword evidence="3" id="KW-1185">Reference proteome</keyword>
<dbReference type="Proteomes" id="UP000238274">
    <property type="component" value="Unassembled WGS sequence"/>
</dbReference>
<feature type="compositionally biased region" description="Polar residues" evidence="1">
    <location>
        <begin position="344"/>
        <end position="363"/>
    </location>
</feature>
<feature type="region of interest" description="Disordered" evidence="1">
    <location>
        <begin position="24"/>
        <end position="200"/>
    </location>
</feature>
<name>A0A2S4VVK7_9BASI</name>
<protein>
    <submittedName>
        <fullName evidence="2">Uncharacterized protein</fullName>
    </submittedName>
</protein>
<proteinExistence type="predicted"/>
<reference evidence="3" key="3">
    <citation type="journal article" date="2018" name="Mol. Plant Microbe Interact.">
        <title>Genome sequence resources for the wheat stripe rust pathogen (Puccinia striiformis f. sp. tritici) and the barley stripe rust pathogen (Puccinia striiformis f. sp. hordei).</title>
        <authorList>
            <person name="Xia C."/>
            <person name="Wang M."/>
            <person name="Yin C."/>
            <person name="Cornejo O.E."/>
            <person name="Hulbert S.H."/>
            <person name="Chen X."/>
        </authorList>
    </citation>
    <scope>NUCLEOTIDE SEQUENCE [LARGE SCALE GENOMIC DNA]</scope>
    <source>
        <strain evidence="3">93TX-2</strain>
    </source>
</reference>
<feature type="compositionally biased region" description="Low complexity" evidence="1">
    <location>
        <begin position="138"/>
        <end position="151"/>
    </location>
</feature>
<accession>A0A2S4VVK7</accession>
<feature type="compositionally biased region" description="Low complexity" evidence="1">
    <location>
        <begin position="120"/>
        <end position="130"/>
    </location>
</feature>
<organism evidence="2 3">
    <name type="scientific">Puccinia striiformis</name>
    <dbReference type="NCBI Taxonomy" id="27350"/>
    <lineage>
        <taxon>Eukaryota</taxon>
        <taxon>Fungi</taxon>
        <taxon>Dikarya</taxon>
        <taxon>Basidiomycota</taxon>
        <taxon>Pucciniomycotina</taxon>
        <taxon>Pucciniomycetes</taxon>
        <taxon>Pucciniales</taxon>
        <taxon>Pucciniaceae</taxon>
        <taxon>Puccinia</taxon>
    </lineage>
</organism>
<comment type="caution">
    <text evidence="2">The sequence shown here is derived from an EMBL/GenBank/DDBJ whole genome shotgun (WGS) entry which is preliminary data.</text>
</comment>
<reference evidence="3" key="2">
    <citation type="journal article" date="2018" name="BMC Genomics">
        <title>Genomic insights into host adaptation between the wheat stripe rust pathogen (Puccinia striiformis f. sp. tritici) and the barley stripe rust pathogen (Puccinia striiformis f. sp. hordei).</title>
        <authorList>
            <person name="Xia C."/>
            <person name="Wang M."/>
            <person name="Yin C."/>
            <person name="Cornejo O.E."/>
            <person name="Hulbert S.H."/>
            <person name="Chen X."/>
        </authorList>
    </citation>
    <scope>NUCLEOTIDE SEQUENCE [LARGE SCALE GENOMIC DNA]</scope>
    <source>
        <strain evidence="3">93TX-2</strain>
    </source>
</reference>
<dbReference type="AlphaFoldDB" id="A0A2S4VVK7"/>
<dbReference type="VEuPathDB" id="FungiDB:PSTT_12529"/>
<feature type="region of interest" description="Disordered" evidence="1">
    <location>
        <begin position="344"/>
        <end position="367"/>
    </location>
</feature>
<feature type="compositionally biased region" description="Polar residues" evidence="1">
    <location>
        <begin position="108"/>
        <end position="118"/>
    </location>
</feature>
<gene>
    <name evidence="2" type="ORF">PSHT_07749</name>
</gene>
<sequence>MMEAVFGKTLTNYLFKFININRNNQNTEEEQQGKEEGDRGQEPEHEPIAVEEHQEIQQKQPIPVIPTSFTKPKTQDEQQQPTTTTRFTRKTTTRNNQKNRTLYLGPGISNSAKSSRTETQNKQPPNNNKQIKLTSTNQHQQQQQPQPQTPQAIKPNPSTTIDRFKKGTPIQPSPLRNVTTVTSSPPTPKQNINNTPLKKRKAGCSSIMNSVMKEVNLELQSRAPSPSPIKPSKIINPYSVLQRPMVRLNNRTSNHTATDTTAHLIPNPNINHQKLRKRKIQSCLGGTAITDSLTSVNLPPTNPMENILQQTMPKEYQEEEHQDKKVAKTRQKPIKNLHQESSVSIPPIKNSFSDTKSPVNSNSDHFKKPWMFDTPALPKKEIISHSPNQEDQSSTVVNSVAGFTDQYIFRNFFDWDLLDGFVLPDHQHQAIVATDHLHVNCQRVVLGFGVNELSEFCLL</sequence>
<dbReference type="OrthoDB" id="5370852at2759"/>
<feature type="compositionally biased region" description="Low complexity" evidence="1">
    <location>
        <begin position="77"/>
        <end position="86"/>
    </location>
</feature>
<dbReference type="VEuPathDB" id="FungiDB:PSHT_07749"/>
<feature type="compositionally biased region" description="Basic and acidic residues" evidence="1">
    <location>
        <begin position="31"/>
        <end position="56"/>
    </location>
</feature>
<evidence type="ECO:0000313" key="3">
    <source>
        <dbReference type="Proteomes" id="UP000238274"/>
    </source>
</evidence>
<dbReference type="EMBL" id="PKSM01000096">
    <property type="protein sequence ID" value="POW13565.1"/>
    <property type="molecule type" value="Genomic_DNA"/>
</dbReference>